<evidence type="ECO:0000256" key="13">
    <source>
        <dbReference type="HAMAP-Rule" id="MF_00409"/>
    </source>
</evidence>
<reference evidence="15 16" key="1">
    <citation type="submission" date="2019-03" db="EMBL/GenBank/DDBJ databases">
        <title>Genomic Encyclopedia of Type Strains, Phase IV (KMG-IV): sequencing the most valuable type-strain genomes for metagenomic binning, comparative biology and taxonomic classification.</title>
        <authorList>
            <person name="Goeker M."/>
        </authorList>
    </citation>
    <scope>NUCLEOTIDE SEQUENCE [LARGE SCALE GENOMIC DNA]</scope>
    <source>
        <strain evidence="15 16">DSM 28231</strain>
    </source>
</reference>
<keyword evidence="9 13" id="KW-0418">Kinase</keyword>
<dbReference type="AlphaFoldDB" id="A0A4R2N028"/>
<dbReference type="Pfam" id="PF02606">
    <property type="entry name" value="LpxK"/>
    <property type="match status" value="1"/>
</dbReference>
<feature type="binding site" evidence="13">
    <location>
        <begin position="57"/>
        <end position="64"/>
    </location>
    <ligand>
        <name>ATP</name>
        <dbReference type="ChEBI" id="CHEBI:30616"/>
    </ligand>
</feature>
<dbReference type="GO" id="GO:0009029">
    <property type="term" value="F:lipid-A 4'-kinase activity"/>
    <property type="evidence" value="ECO:0007669"/>
    <property type="project" value="UniProtKB-UniRule"/>
</dbReference>
<keyword evidence="8 13" id="KW-0547">Nucleotide-binding</keyword>
<evidence type="ECO:0000256" key="7">
    <source>
        <dbReference type="ARBA" id="ARBA00022679"/>
    </source>
</evidence>
<evidence type="ECO:0000256" key="8">
    <source>
        <dbReference type="ARBA" id="ARBA00022741"/>
    </source>
</evidence>
<keyword evidence="11 13" id="KW-0443">Lipid metabolism</keyword>
<dbReference type="UniPathway" id="UPA00359">
    <property type="reaction ID" value="UER00482"/>
</dbReference>
<feature type="transmembrane region" description="Helical" evidence="14">
    <location>
        <begin position="12"/>
        <end position="35"/>
    </location>
</feature>
<gene>
    <name evidence="13" type="primary">lpxK</name>
    <name evidence="15" type="ORF">EV697_10324</name>
</gene>
<evidence type="ECO:0000256" key="9">
    <source>
        <dbReference type="ARBA" id="ARBA00022777"/>
    </source>
</evidence>
<evidence type="ECO:0000256" key="4">
    <source>
        <dbReference type="ARBA" id="ARBA00016436"/>
    </source>
</evidence>
<protein>
    <recommendedName>
        <fullName evidence="4 13">Tetraacyldisaccharide 4'-kinase</fullName>
        <ecNumber evidence="3 13">2.7.1.130</ecNumber>
    </recommendedName>
    <alternativeName>
        <fullName evidence="12 13">Lipid A 4'-kinase</fullName>
    </alternativeName>
</protein>
<evidence type="ECO:0000256" key="12">
    <source>
        <dbReference type="ARBA" id="ARBA00029757"/>
    </source>
</evidence>
<dbReference type="PANTHER" id="PTHR42724:SF1">
    <property type="entry name" value="TETRAACYLDISACCHARIDE 4'-KINASE, MITOCHONDRIAL-RELATED"/>
    <property type="match status" value="1"/>
</dbReference>
<keyword evidence="14" id="KW-0472">Membrane</keyword>
<evidence type="ECO:0000256" key="2">
    <source>
        <dbReference type="ARBA" id="ARBA00004870"/>
    </source>
</evidence>
<dbReference type="GO" id="GO:0005886">
    <property type="term" value="C:plasma membrane"/>
    <property type="evidence" value="ECO:0007669"/>
    <property type="project" value="TreeGrafter"/>
</dbReference>
<comment type="catalytic activity">
    <reaction evidence="13">
        <text>a lipid A disaccharide + ATP = a lipid IVA + ADP + H(+)</text>
        <dbReference type="Rhea" id="RHEA:67840"/>
        <dbReference type="ChEBI" id="CHEBI:15378"/>
        <dbReference type="ChEBI" id="CHEBI:30616"/>
        <dbReference type="ChEBI" id="CHEBI:176343"/>
        <dbReference type="ChEBI" id="CHEBI:176425"/>
        <dbReference type="ChEBI" id="CHEBI:456216"/>
        <dbReference type="EC" id="2.7.1.130"/>
    </reaction>
</comment>
<keyword evidence="7 13" id="KW-0808">Transferase</keyword>
<evidence type="ECO:0000256" key="14">
    <source>
        <dbReference type="SAM" id="Phobius"/>
    </source>
</evidence>
<evidence type="ECO:0000256" key="1">
    <source>
        <dbReference type="ARBA" id="ARBA00002274"/>
    </source>
</evidence>
<keyword evidence="6 13" id="KW-0441">Lipid A biosynthesis</keyword>
<evidence type="ECO:0000256" key="10">
    <source>
        <dbReference type="ARBA" id="ARBA00022840"/>
    </source>
</evidence>
<evidence type="ECO:0000313" key="15">
    <source>
        <dbReference type="EMBL" id="TCP12721.1"/>
    </source>
</evidence>
<comment type="similarity">
    <text evidence="13">Belongs to the LpxK family.</text>
</comment>
<dbReference type="EC" id="2.7.1.130" evidence="3 13"/>
<keyword evidence="16" id="KW-1185">Reference proteome</keyword>
<evidence type="ECO:0000256" key="5">
    <source>
        <dbReference type="ARBA" id="ARBA00022516"/>
    </source>
</evidence>
<evidence type="ECO:0000256" key="3">
    <source>
        <dbReference type="ARBA" id="ARBA00012071"/>
    </source>
</evidence>
<keyword evidence="14" id="KW-0812">Transmembrane</keyword>
<evidence type="ECO:0000256" key="6">
    <source>
        <dbReference type="ARBA" id="ARBA00022556"/>
    </source>
</evidence>
<keyword evidence="10 13" id="KW-0067">ATP-binding</keyword>
<dbReference type="InterPro" id="IPR003758">
    <property type="entry name" value="LpxK"/>
</dbReference>
<name>A0A4R2N028_9PAST</name>
<evidence type="ECO:0000313" key="16">
    <source>
        <dbReference type="Proteomes" id="UP000294841"/>
    </source>
</evidence>
<dbReference type="Proteomes" id="UP000294841">
    <property type="component" value="Unassembled WGS sequence"/>
</dbReference>
<keyword evidence="14" id="KW-1133">Transmembrane helix</keyword>
<dbReference type="NCBIfam" id="TIGR00682">
    <property type="entry name" value="lpxK"/>
    <property type="match status" value="1"/>
</dbReference>
<dbReference type="EMBL" id="SLXI01000003">
    <property type="protein sequence ID" value="TCP12721.1"/>
    <property type="molecule type" value="Genomic_DNA"/>
</dbReference>
<accession>A0A4R2N028</accession>
<keyword evidence="5 13" id="KW-0444">Lipid biosynthesis</keyword>
<dbReference type="GO" id="GO:0009244">
    <property type="term" value="P:lipopolysaccharide core region biosynthetic process"/>
    <property type="evidence" value="ECO:0007669"/>
    <property type="project" value="TreeGrafter"/>
</dbReference>
<comment type="caution">
    <text evidence="15">The sequence shown here is derived from an EMBL/GenBank/DDBJ whole genome shotgun (WGS) entry which is preliminary data.</text>
</comment>
<dbReference type="OrthoDB" id="9766423at2"/>
<sequence>MDFWYKQNFSALVIAWLLLPFSALFWLIAQIRLLLFKKNILSSYHSPVPVIVVGNISVGGNGKTPVVIWLVQQLQKQHFKVGVISRGYGSQSGYYPRLVSSKDEPIQCGDEPVLIAKRTNVPVCISASRKEAIELLLKEYACDVIISDDGLQHYKLQRDFEIIVIDADRGIGNGFVMPSGPLRELPHRLKSVDLILSNGKATEYSNNVITLVPKYAINLVTAEQRLMFAFSGEIANAIAGIGNPQRFFTMLQELGIKLDTTQALQDHQKFNADLLSKFNKKQPLFMTEKDAVKCGQFAEDNWWYIPVEAEITGKDVPIFIDKVVQGLKNE</sequence>
<dbReference type="SUPFAM" id="SSF52540">
    <property type="entry name" value="P-loop containing nucleoside triphosphate hydrolases"/>
    <property type="match status" value="1"/>
</dbReference>
<evidence type="ECO:0000256" key="11">
    <source>
        <dbReference type="ARBA" id="ARBA00023098"/>
    </source>
</evidence>
<comment type="pathway">
    <text evidence="2 13">Glycolipid biosynthesis; lipid IV(A) biosynthesis; lipid IV(A) from (3R)-3-hydroxytetradecanoyl-[acyl-carrier-protein] and UDP-N-acetyl-alpha-D-glucosamine: step 6/6.</text>
</comment>
<dbReference type="GO" id="GO:0005524">
    <property type="term" value="F:ATP binding"/>
    <property type="evidence" value="ECO:0007669"/>
    <property type="project" value="UniProtKB-UniRule"/>
</dbReference>
<dbReference type="RefSeq" id="WP_132023243.1">
    <property type="nucleotide sequence ID" value="NZ_CP016605.1"/>
</dbReference>
<dbReference type="InterPro" id="IPR027417">
    <property type="entry name" value="P-loop_NTPase"/>
</dbReference>
<dbReference type="HAMAP" id="MF_00409">
    <property type="entry name" value="LpxK"/>
    <property type="match status" value="1"/>
</dbReference>
<dbReference type="PANTHER" id="PTHR42724">
    <property type="entry name" value="TETRAACYLDISACCHARIDE 4'-KINASE"/>
    <property type="match status" value="1"/>
</dbReference>
<comment type="function">
    <text evidence="1 13">Transfers the gamma-phosphate of ATP to the 4'-position of a tetraacyldisaccharide 1-phosphate intermediate (termed DS-1-P) to form tetraacyldisaccharide 1,4'-bis-phosphate (lipid IVA).</text>
</comment>
<dbReference type="GO" id="GO:0009245">
    <property type="term" value="P:lipid A biosynthetic process"/>
    <property type="evidence" value="ECO:0007669"/>
    <property type="project" value="UniProtKB-UniRule"/>
</dbReference>
<proteinExistence type="inferred from homology"/>
<organism evidence="15 16">
    <name type="scientific">Bisgaardia hudsonensis</name>
    <dbReference type="NCBI Taxonomy" id="109472"/>
    <lineage>
        <taxon>Bacteria</taxon>
        <taxon>Pseudomonadati</taxon>
        <taxon>Pseudomonadota</taxon>
        <taxon>Gammaproteobacteria</taxon>
        <taxon>Pasteurellales</taxon>
        <taxon>Pasteurellaceae</taxon>
        <taxon>Bisgaardia</taxon>
    </lineage>
</organism>